<name>A0A437RF47_9BURK</name>
<evidence type="ECO:0000313" key="2">
    <source>
        <dbReference type="EMBL" id="RVU45390.1"/>
    </source>
</evidence>
<keyword evidence="1" id="KW-1133">Transmembrane helix</keyword>
<evidence type="ECO:0000313" key="3">
    <source>
        <dbReference type="Proteomes" id="UP000285575"/>
    </source>
</evidence>
<dbReference type="Proteomes" id="UP000285575">
    <property type="component" value="Unassembled WGS sequence"/>
</dbReference>
<reference evidence="2 3" key="1">
    <citation type="submission" date="2019-01" db="EMBL/GenBank/DDBJ databases">
        <authorList>
            <person name="Chen W.-M."/>
        </authorList>
    </citation>
    <scope>NUCLEOTIDE SEQUENCE [LARGE SCALE GENOMIC DNA]</scope>
    <source>
        <strain evidence="2 3">KYPY4</strain>
    </source>
</reference>
<dbReference type="OrthoDB" id="9155807at2"/>
<keyword evidence="1" id="KW-0472">Membrane</keyword>
<accession>A0A437RF47</accession>
<dbReference type="RefSeq" id="WP_128229488.1">
    <property type="nucleotide sequence ID" value="NZ_SACR01000004.1"/>
</dbReference>
<dbReference type="AlphaFoldDB" id="A0A437RF47"/>
<comment type="caution">
    <text evidence="2">The sequence shown here is derived from an EMBL/GenBank/DDBJ whole genome shotgun (WGS) entry which is preliminary data.</text>
</comment>
<dbReference type="EMBL" id="SACR01000004">
    <property type="protein sequence ID" value="RVU45390.1"/>
    <property type="molecule type" value="Genomic_DNA"/>
</dbReference>
<feature type="transmembrane region" description="Helical" evidence="1">
    <location>
        <begin position="34"/>
        <end position="56"/>
    </location>
</feature>
<evidence type="ECO:0000256" key="1">
    <source>
        <dbReference type="SAM" id="Phobius"/>
    </source>
</evidence>
<proteinExistence type="predicted"/>
<keyword evidence="3" id="KW-1185">Reference proteome</keyword>
<keyword evidence="1" id="KW-0812">Transmembrane</keyword>
<organism evidence="2 3">
    <name type="scientific">Rubrivivax rivuli</name>
    <dbReference type="NCBI Taxonomy" id="1862385"/>
    <lineage>
        <taxon>Bacteria</taxon>
        <taxon>Pseudomonadati</taxon>
        <taxon>Pseudomonadota</taxon>
        <taxon>Betaproteobacteria</taxon>
        <taxon>Burkholderiales</taxon>
        <taxon>Sphaerotilaceae</taxon>
        <taxon>Rubrivivax</taxon>
    </lineage>
</organism>
<protein>
    <submittedName>
        <fullName evidence="2">Uncharacterized protein</fullName>
    </submittedName>
</protein>
<feature type="transmembrane region" description="Helical" evidence="1">
    <location>
        <begin position="9"/>
        <end position="28"/>
    </location>
</feature>
<gene>
    <name evidence="2" type="ORF">EOE66_14795</name>
</gene>
<sequence length="64" mass="6695">MKTSTVEAWVWILIYGGLLTAAVGLFVQRGGSDALGWTLMTTGGLAAAAGAVLVVLRSRMKNKD</sequence>